<proteinExistence type="predicted"/>
<evidence type="ECO:0000313" key="1">
    <source>
        <dbReference type="Proteomes" id="UP000036681"/>
    </source>
</evidence>
<reference evidence="2" key="1">
    <citation type="submission" date="2017-02" db="UniProtKB">
        <authorList>
            <consortium name="WormBaseParasite"/>
        </authorList>
    </citation>
    <scope>IDENTIFICATION</scope>
</reference>
<evidence type="ECO:0000313" key="2">
    <source>
        <dbReference type="WBParaSite" id="ALUE_0000455401-mRNA-1"/>
    </source>
</evidence>
<protein>
    <submittedName>
        <fullName evidence="2">Bestrophin homolog</fullName>
    </submittedName>
</protein>
<keyword evidence="1" id="KW-1185">Reference proteome</keyword>
<dbReference type="AlphaFoldDB" id="A0A0M3HQV3"/>
<dbReference type="WBParaSite" id="ALUE_0000455401-mRNA-1">
    <property type="protein sequence ID" value="ALUE_0000455401-mRNA-1"/>
    <property type="gene ID" value="ALUE_0000455401"/>
</dbReference>
<sequence length="59" mass="6542">DKLDQSAYTAIRRHTWVLPFVRSCVQCFITGGDTSSDSASVLVPLFMETHISATFVCMT</sequence>
<name>A0A0M3HQV3_ASCLU</name>
<dbReference type="Proteomes" id="UP000036681">
    <property type="component" value="Unplaced"/>
</dbReference>
<accession>A0A0M3HQV3</accession>
<organism evidence="1 2">
    <name type="scientific">Ascaris lumbricoides</name>
    <name type="common">Giant roundworm</name>
    <dbReference type="NCBI Taxonomy" id="6252"/>
    <lineage>
        <taxon>Eukaryota</taxon>
        <taxon>Metazoa</taxon>
        <taxon>Ecdysozoa</taxon>
        <taxon>Nematoda</taxon>
        <taxon>Chromadorea</taxon>
        <taxon>Rhabditida</taxon>
        <taxon>Spirurina</taxon>
        <taxon>Ascaridomorpha</taxon>
        <taxon>Ascaridoidea</taxon>
        <taxon>Ascarididae</taxon>
        <taxon>Ascaris</taxon>
    </lineage>
</organism>